<dbReference type="InterPro" id="IPR002925">
    <property type="entry name" value="Dienelactn_hydro"/>
</dbReference>
<dbReference type="InterPro" id="IPR029058">
    <property type="entry name" value="AB_hydrolase_fold"/>
</dbReference>
<dbReference type="PROSITE" id="PS51257">
    <property type="entry name" value="PROKAR_LIPOPROTEIN"/>
    <property type="match status" value="1"/>
</dbReference>
<dbReference type="AlphaFoldDB" id="A0A7T7XLL4"/>
<dbReference type="Gene3D" id="3.40.50.1820">
    <property type="entry name" value="alpha/beta hydrolase"/>
    <property type="match status" value="1"/>
</dbReference>
<dbReference type="PANTHER" id="PTHR46623:SF6">
    <property type="entry name" value="ALPHA_BETA-HYDROLASES SUPERFAMILY PROTEIN"/>
    <property type="match status" value="1"/>
</dbReference>
<dbReference type="Pfam" id="PF01738">
    <property type="entry name" value="DLH"/>
    <property type="match status" value="1"/>
</dbReference>
<protein>
    <submittedName>
        <fullName evidence="2">Dienelactone hydrolase family protein</fullName>
    </submittedName>
</protein>
<dbReference type="SUPFAM" id="SSF53474">
    <property type="entry name" value="alpha/beta-Hydrolases"/>
    <property type="match status" value="1"/>
</dbReference>
<name>A0A7T7XLL4_9SPIR</name>
<keyword evidence="2" id="KW-0378">Hydrolase</keyword>
<dbReference type="EMBL" id="CP067089">
    <property type="protein sequence ID" value="QQO08546.1"/>
    <property type="molecule type" value="Genomic_DNA"/>
</dbReference>
<keyword evidence="3" id="KW-1185">Reference proteome</keyword>
<dbReference type="KEGG" id="bhc:JFL75_16650"/>
<gene>
    <name evidence="2" type="ORF">JFL75_16650</name>
</gene>
<dbReference type="Proteomes" id="UP000595917">
    <property type="component" value="Chromosome"/>
</dbReference>
<evidence type="ECO:0000313" key="3">
    <source>
        <dbReference type="Proteomes" id="UP000595917"/>
    </source>
</evidence>
<reference evidence="2" key="1">
    <citation type="submission" date="2021-01" db="EMBL/GenBank/DDBJ databases">
        <title>Description of Breznakiella homolactica.</title>
        <authorList>
            <person name="Song Y."/>
            <person name="Brune A."/>
        </authorList>
    </citation>
    <scope>NUCLEOTIDE SEQUENCE</scope>
    <source>
        <strain evidence="2">RmG30</strain>
    </source>
</reference>
<feature type="domain" description="Dienelactone hydrolase" evidence="1">
    <location>
        <begin position="79"/>
        <end position="303"/>
    </location>
</feature>
<proteinExistence type="predicted"/>
<dbReference type="PANTHER" id="PTHR46623">
    <property type="entry name" value="CARBOXYMETHYLENEBUTENOLIDASE-RELATED"/>
    <property type="match status" value="1"/>
</dbReference>
<dbReference type="InterPro" id="IPR051049">
    <property type="entry name" value="Dienelactone_hydrolase-like"/>
</dbReference>
<evidence type="ECO:0000259" key="1">
    <source>
        <dbReference type="Pfam" id="PF01738"/>
    </source>
</evidence>
<organism evidence="2 3">
    <name type="scientific">Breznakiella homolactica</name>
    <dbReference type="NCBI Taxonomy" id="2798577"/>
    <lineage>
        <taxon>Bacteria</taxon>
        <taxon>Pseudomonadati</taxon>
        <taxon>Spirochaetota</taxon>
        <taxon>Spirochaetia</taxon>
        <taxon>Spirochaetales</taxon>
        <taxon>Breznakiellaceae</taxon>
        <taxon>Breznakiella</taxon>
    </lineage>
</organism>
<evidence type="ECO:0000313" key="2">
    <source>
        <dbReference type="EMBL" id="QQO08546.1"/>
    </source>
</evidence>
<accession>A0A7T7XLL4</accession>
<dbReference type="GO" id="GO:0016787">
    <property type="term" value="F:hydrolase activity"/>
    <property type="evidence" value="ECO:0007669"/>
    <property type="project" value="UniProtKB-KW"/>
</dbReference>
<sequence length="306" mass="32831">MKNTGAVVGGAAVGASLMGLSGCSTSGSGTPAGSESSISAQQDYPQKNIFSMWNQIRTDEYGGILAETVTMPGYKGDSIHAYVSRPLGKGPFPGVILIPHMPGWDEVNLEITRRFSQHGCVTICPNIYERFGHGLPGEISAKAREAGGVTDDSVMGDCQGALDYLVSLPYSNSRVGVIGMCSGGRHAFLAGCTVKGLNAAVDCWGGGVIMSKDDLSPARPVAPIDLTSQLSCPLLGIFGNDDRSPSPAQVNQHEEELKKYGKDYDFYRYDGAGHAFWSYDRDAYRPVQAMDSWAKVMEFYKKHLIP</sequence>